<organism evidence="1">
    <name type="scientific">marine metagenome</name>
    <dbReference type="NCBI Taxonomy" id="408172"/>
    <lineage>
        <taxon>unclassified sequences</taxon>
        <taxon>metagenomes</taxon>
        <taxon>ecological metagenomes</taxon>
    </lineage>
</organism>
<dbReference type="Pfam" id="PF05930">
    <property type="entry name" value="Phage_AlpA"/>
    <property type="match status" value="1"/>
</dbReference>
<sequence length="69" mass="7864">MAIMNNNILIKLPAVKELTTFSSATIYRLISEGEFPKQIKLAKRSSAWSLEEIYSWIEEKKDSRDGGES</sequence>
<evidence type="ECO:0000313" key="1">
    <source>
        <dbReference type="EMBL" id="SVD07882.1"/>
    </source>
</evidence>
<dbReference type="Gene3D" id="1.10.238.160">
    <property type="match status" value="1"/>
</dbReference>
<gene>
    <name evidence="1" type="ORF">METZ01_LOCUS360736</name>
</gene>
<dbReference type="EMBL" id="UINC01128251">
    <property type="protein sequence ID" value="SVD07882.1"/>
    <property type="molecule type" value="Genomic_DNA"/>
</dbReference>
<proteinExistence type="predicted"/>
<reference evidence="1" key="1">
    <citation type="submission" date="2018-05" db="EMBL/GenBank/DDBJ databases">
        <authorList>
            <person name="Lanie J.A."/>
            <person name="Ng W.-L."/>
            <person name="Kazmierczak K.M."/>
            <person name="Andrzejewski T.M."/>
            <person name="Davidsen T.M."/>
            <person name="Wayne K.J."/>
            <person name="Tettelin H."/>
            <person name="Glass J.I."/>
            <person name="Rusch D."/>
            <person name="Podicherti R."/>
            <person name="Tsui H.-C.T."/>
            <person name="Winkler M.E."/>
        </authorList>
    </citation>
    <scope>NUCLEOTIDE SEQUENCE</scope>
</reference>
<protein>
    <recommendedName>
        <fullName evidence="2">AlpA family transcriptional regulator</fullName>
    </recommendedName>
</protein>
<dbReference type="AlphaFoldDB" id="A0A382SE70"/>
<dbReference type="InterPro" id="IPR010260">
    <property type="entry name" value="AlpA"/>
</dbReference>
<accession>A0A382SE70</accession>
<evidence type="ECO:0008006" key="2">
    <source>
        <dbReference type="Google" id="ProtNLM"/>
    </source>
</evidence>
<name>A0A382SE70_9ZZZZ</name>